<evidence type="ECO:0000256" key="14">
    <source>
        <dbReference type="ARBA" id="ARBA00023136"/>
    </source>
</evidence>
<dbReference type="KEGG" id="euz:DVS28_a1545"/>
<dbReference type="EMBL" id="CP031165">
    <property type="protein sequence ID" value="AXV06238.1"/>
    <property type="molecule type" value="Genomic_DNA"/>
</dbReference>
<evidence type="ECO:0000259" key="20">
    <source>
        <dbReference type="PROSITE" id="PS50857"/>
    </source>
</evidence>
<evidence type="ECO:0000256" key="5">
    <source>
        <dbReference type="ARBA" id="ARBA00022617"/>
    </source>
</evidence>
<dbReference type="PROSITE" id="PS00078">
    <property type="entry name" value="COX2"/>
    <property type="match status" value="1"/>
</dbReference>
<dbReference type="AlphaFoldDB" id="A0A346XVJ1"/>
<evidence type="ECO:0000256" key="2">
    <source>
        <dbReference type="ARBA" id="ARBA00007866"/>
    </source>
</evidence>
<evidence type="ECO:0000256" key="7">
    <source>
        <dbReference type="ARBA" id="ARBA00022692"/>
    </source>
</evidence>
<accession>A0A346XVJ1</accession>
<dbReference type="Gene3D" id="2.60.40.420">
    <property type="entry name" value="Cupredoxins - blue copper proteins"/>
    <property type="match status" value="1"/>
</dbReference>
<dbReference type="InterPro" id="IPR036909">
    <property type="entry name" value="Cyt_c-like_dom_sf"/>
</dbReference>
<dbReference type="PROSITE" id="PS50857">
    <property type="entry name" value="COX2_CUA"/>
    <property type="match status" value="1"/>
</dbReference>
<dbReference type="GO" id="GO:0020037">
    <property type="term" value="F:heme binding"/>
    <property type="evidence" value="ECO:0007669"/>
    <property type="project" value="InterPro"/>
</dbReference>
<sequence>MWGSLDPRGPAARSIDDLWVLMLVLGIVAFAIFAVLLVVGIRRRATLDEERPSNRLIVWGGIVLPVVVVGAVLVATLDTMATTAAEAPEDALTVEVTGHQFWWEVRYPDADVVTANEVHIPAGEQVAIELTSSDVVHSFWIPQLTGKLDALPDGTHTLVIEADEPGEYRGTCAEFCGIQHANMGVLVIAHDPADFDAWLAAQAEPAVEPEDELAMQGRDLVAGASTCMECHTMNGSTNDGPPAPDLTHFASRRTIAARTLPNTPEALARWLDDPQHVKPGALMEAPNMTDAELEAVHAYLESLE</sequence>
<keyword evidence="6" id="KW-0679">Respiratory chain</keyword>
<keyword evidence="11 19" id="KW-1133">Transmembrane helix</keyword>
<evidence type="ECO:0000313" key="23">
    <source>
        <dbReference type="Proteomes" id="UP000264006"/>
    </source>
</evidence>
<keyword evidence="8 18" id="KW-0479">Metal-binding</keyword>
<evidence type="ECO:0000256" key="11">
    <source>
        <dbReference type="ARBA" id="ARBA00022989"/>
    </source>
</evidence>
<evidence type="ECO:0000256" key="4">
    <source>
        <dbReference type="ARBA" id="ARBA00022448"/>
    </source>
</evidence>
<evidence type="ECO:0000256" key="17">
    <source>
        <dbReference type="ARBA" id="ARBA00047816"/>
    </source>
</evidence>
<evidence type="ECO:0000256" key="18">
    <source>
        <dbReference type="PROSITE-ProRule" id="PRU00433"/>
    </source>
</evidence>
<dbReference type="InterPro" id="IPR014222">
    <property type="entry name" value="Cyt_c_oxidase_su2"/>
</dbReference>
<keyword evidence="10" id="KW-0249">Electron transport</keyword>
<feature type="domain" description="Cytochrome c" evidence="21">
    <location>
        <begin position="212"/>
        <end position="304"/>
    </location>
</feature>
<organism evidence="22 23">
    <name type="scientific">Euzebya pacifica</name>
    <dbReference type="NCBI Taxonomy" id="1608957"/>
    <lineage>
        <taxon>Bacteria</taxon>
        <taxon>Bacillati</taxon>
        <taxon>Actinomycetota</taxon>
        <taxon>Nitriliruptoria</taxon>
        <taxon>Euzebyales</taxon>
    </lineage>
</organism>
<dbReference type="EC" id="7.1.1.9" evidence="3"/>
<evidence type="ECO:0000256" key="12">
    <source>
        <dbReference type="ARBA" id="ARBA00023004"/>
    </source>
</evidence>
<dbReference type="PANTHER" id="PTHR22888:SF9">
    <property type="entry name" value="CYTOCHROME C OXIDASE SUBUNIT 2"/>
    <property type="match status" value="1"/>
</dbReference>
<keyword evidence="12 18" id="KW-0408">Iron</keyword>
<dbReference type="PANTHER" id="PTHR22888">
    <property type="entry name" value="CYTOCHROME C OXIDASE, SUBUNIT II"/>
    <property type="match status" value="1"/>
</dbReference>
<dbReference type="GO" id="GO:0016020">
    <property type="term" value="C:membrane"/>
    <property type="evidence" value="ECO:0007669"/>
    <property type="project" value="UniProtKB-SubCell"/>
</dbReference>
<gene>
    <name evidence="22" type="ORF">DVS28_a1545</name>
</gene>
<dbReference type="GO" id="GO:0004129">
    <property type="term" value="F:cytochrome-c oxidase activity"/>
    <property type="evidence" value="ECO:0007669"/>
    <property type="project" value="UniProtKB-EC"/>
</dbReference>
<dbReference type="InterPro" id="IPR034236">
    <property type="entry name" value="CuRO_CcO_Caa3_II"/>
</dbReference>
<reference evidence="22 23" key="1">
    <citation type="submission" date="2018-09" db="EMBL/GenBank/DDBJ databases">
        <title>Complete genome sequence of Euzebya sp. DY32-46 isolated from seawater of Pacific Ocean.</title>
        <authorList>
            <person name="Xu L."/>
            <person name="Wu Y.-H."/>
            <person name="Xu X.-W."/>
        </authorList>
    </citation>
    <scope>NUCLEOTIDE SEQUENCE [LARGE SCALE GENOMIC DNA]</scope>
    <source>
        <strain evidence="22 23">DY32-46</strain>
    </source>
</reference>
<evidence type="ECO:0000256" key="10">
    <source>
        <dbReference type="ARBA" id="ARBA00022982"/>
    </source>
</evidence>
<dbReference type="GO" id="GO:0005507">
    <property type="term" value="F:copper ion binding"/>
    <property type="evidence" value="ECO:0007669"/>
    <property type="project" value="InterPro"/>
</dbReference>
<evidence type="ECO:0000256" key="6">
    <source>
        <dbReference type="ARBA" id="ARBA00022660"/>
    </source>
</evidence>
<dbReference type="InterPro" id="IPR036257">
    <property type="entry name" value="Cyt_c_oxidase_su2_TM_sf"/>
</dbReference>
<evidence type="ECO:0000256" key="9">
    <source>
        <dbReference type="ARBA" id="ARBA00022967"/>
    </source>
</evidence>
<feature type="domain" description="Cytochrome oxidase subunit II copper A binding" evidence="20">
    <location>
        <begin position="89"/>
        <end position="201"/>
    </location>
</feature>
<dbReference type="PROSITE" id="PS51007">
    <property type="entry name" value="CYTC"/>
    <property type="match status" value="1"/>
</dbReference>
<dbReference type="SUPFAM" id="SSF46626">
    <property type="entry name" value="Cytochrome c"/>
    <property type="match status" value="1"/>
</dbReference>
<dbReference type="InterPro" id="IPR002429">
    <property type="entry name" value="CcO_II-like_C"/>
</dbReference>
<evidence type="ECO:0000256" key="15">
    <source>
        <dbReference type="ARBA" id="ARBA00024688"/>
    </source>
</evidence>
<dbReference type="Gene3D" id="1.10.287.90">
    <property type="match status" value="1"/>
</dbReference>
<comment type="subcellular location">
    <subcellularLocation>
        <location evidence="1">Membrane</location>
        <topology evidence="1">Multi-pass membrane protein</topology>
    </subcellularLocation>
</comment>
<keyword evidence="13" id="KW-0186">Copper</keyword>
<proteinExistence type="inferred from homology"/>
<keyword evidence="9" id="KW-1278">Translocase</keyword>
<dbReference type="Pfam" id="PF00116">
    <property type="entry name" value="COX2"/>
    <property type="match status" value="1"/>
</dbReference>
<dbReference type="InterPro" id="IPR008972">
    <property type="entry name" value="Cupredoxin"/>
</dbReference>
<dbReference type="GO" id="GO:0042773">
    <property type="term" value="P:ATP synthesis coupled electron transport"/>
    <property type="evidence" value="ECO:0007669"/>
    <property type="project" value="TreeGrafter"/>
</dbReference>
<keyword evidence="5 18" id="KW-0349">Heme</keyword>
<keyword evidence="7 19" id="KW-0812">Transmembrane</keyword>
<evidence type="ECO:0000259" key="21">
    <source>
        <dbReference type="PROSITE" id="PS51007"/>
    </source>
</evidence>
<comment type="catalytic activity">
    <reaction evidence="17">
        <text>4 Fe(II)-[cytochrome c] + O2 + 8 H(+)(in) = 4 Fe(III)-[cytochrome c] + 2 H2O + 4 H(+)(out)</text>
        <dbReference type="Rhea" id="RHEA:11436"/>
        <dbReference type="Rhea" id="RHEA-COMP:10350"/>
        <dbReference type="Rhea" id="RHEA-COMP:14399"/>
        <dbReference type="ChEBI" id="CHEBI:15377"/>
        <dbReference type="ChEBI" id="CHEBI:15378"/>
        <dbReference type="ChEBI" id="CHEBI:15379"/>
        <dbReference type="ChEBI" id="CHEBI:29033"/>
        <dbReference type="ChEBI" id="CHEBI:29034"/>
        <dbReference type="EC" id="7.1.1.9"/>
    </reaction>
</comment>
<dbReference type="CDD" id="cd04213">
    <property type="entry name" value="CuRO_CcO_Caa3_II"/>
    <property type="match status" value="1"/>
</dbReference>
<evidence type="ECO:0000256" key="1">
    <source>
        <dbReference type="ARBA" id="ARBA00004141"/>
    </source>
</evidence>
<dbReference type="Pfam" id="PF00034">
    <property type="entry name" value="Cytochrom_C"/>
    <property type="match status" value="1"/>
</dbReference>
<keyword evidence="23" id="KW-1185">Reference proteome</keyword>
<comment type="function">
    <text evidence="15">Subunits I and II form the functional core of the enzyme complex. Electrons originating in cytochrome c are transferred via heme a and Cu(A) to the binuclear center formed by heme a3 and Cu(B).</text>
</comment>
<name>A0A346XVJ1_9ACTN</name>
<feature type="transmembrane region" description="Helical" evidence="19">
    <location>
        <begin position="56"/>
        <end position="77"/>
    </location>
</feature>
<comment type="similarity">
    <text evidence="2">Belongs to the cytochrome c oxidase subunit 2 family.</text>
</comment>
<evidence type="ECO:0000256" key="16">
    <source>
        <dbReference type="ARBA" id="ARBA00031399"/>
    </source>
</evidence>
<dbReference type="InterPro" id="IPR001505">
    <property type="entry name" value="Copper_CuA"/>
</dbReference>
<evidence type="ECO:0000256" key="8">
    <source>
        <dbReference type="ARBA" id="ARBA00022723"/>
    </source>
</evidence>
<evidence type="ECO:0000313" key="22">
    <source>
        <dbReference type="EMBL" id="AXV06238.1"/>
    </source>
</evidence>
<dbReference type="InterPro" id="IPR009056">
    <property type="entry name" value="Cyt_c-like_dom"/>
</dbReference>
<dbReference type="Proteomes" id="UP000264006">
    <property type="component" value="Chromosome"/>
</dbReference>
<dbReference type="SUPFAM" id="SSF49503">
    <property type="entry name" value="Cupredoxins"/>
    <property type="match status" value="1"/>
</dbReference>
<keyword evidence="14 19" id="KW-0472">Membrane</keyword>
<protein>
    <recommendedName>
        <fullName evidence="3">cytochrome-c oxidase</fullName>
        <ecNumber evidence="3">7.1.1.9</ecNumber>
    </recommendedName>
    <alternativeName>
        <fullName evidence="16">Cytochrome aa3 subunit 2</fullName>
    </alternativeName>
</protein>
<keyword evidence="4" id="KW-0813">Transport</keyword>
<feature type="transmembrane region" description="Helical" evidence="19">
    <location>
        <begin position="20"/>
        <end position="41"/>
    </location>
</feature>
<evidence type="ECO:0000256" key="3">
    <source>
        <dbReference type="ARBA" id="ARBA00012949"/>
    </source>
</evidence>
<evidence type="ECO:0000256" key="19">
    <source>
        <dbReference type="SAM" id="Phobius"/>
    </source>
</evidence>
<dbReference type="NCBIfam" id="TIGR02866">
    <property type="entry name" value="CoxB"/>
    <property type="match status" value="1"/>
</dbReference>
<dbReference type="GO" id="GO:0016491">
    <property type="term" value="F:oxidoreductase activity"/>
    <property type="evidence" value="ECO:0007669"/>
    <property type="project" value="InterPro"/>
</dbReference>
<evidence type="ECO:0000256" key="13">
    <source>
        <dbReference type="ARBA" id="ARBA00023008"/>
    </source>
</evidence>
<dbReference type="InterPro" id="IPR045187">
    <property type="entry name" value="CcO_II"/>
</dbReference>